<evidence type="ECO:0000256" key="1">
    <source>
        <dbReference type="SAM" id="MobiDB-lite"/>
    </source>
</evidence>
<dbReference type="AlphaFoldDB" id="A0A2P2C475"/>
<protein>
    <submittedName>
        <fullName evidence="2">Uncharacterized protein</fullName>
    </submittedName>
</protein>
<dbReference type="EMBL" id="CZKB01000004">
    <property type="protein sequence ID" value="CUR56784.1"/>
    <property type="molecule type" value="Genomic_DNA"/>
</dbReference>
<name>A0A2P2C475_9ZZZZ</name>
<sequence>MMWLAGVLVLGVVLFLLDRRQSRREREDLARPGIPVRRAQPRRGVGHLGEAPAAVHHRLGGRRADD</sequence>
<reference evidence="2" key="1">
    <citation type="submission" date="2015-08" db="EMBL/GenBank/DDBJ databases">
        <authorList>
            <person name="Babu N.S."/>
            <person name="Beckwith C.J."/>
            <person name="Beseler K.G."/>
            <person name="Brison A."/>
            <person name="Carone J.V."/>
            <person name="Caskin T.P."/>
            <person name="Diamond M."/>
            <person name="Durham M.E."/>
            <person name="Foxe J.M."/>
            <person name="Go M."/>
            <person name="Henderson B.A."/>
            <person name="Jones I.B."/>
            <person name="McGettigan J.A."/>
            <person name="Micheletti S.J."/>
            <person name="Nasrallah M.E."/>
            <person name="Ortiz D."/>
            <person name="Piller C.R."/>
            <person name="Privatt S.R."/>
            <person name="Schneider S.L."/>
            <person name="Sharp S."/>
            <person name="Smith T.C."/>
            <person name="Stanton J.D."/>
            <person name="Ullery H.E."/>
            <person name="Wilson R.J."/>
            <person name="Serrano M.G."/>
            <person name="Buck G."/>
            <person name="Lee V."/>
            <person name="Wang Y."/>
            <person name="Carvalho R."/>
            <person name="Voegtly L."/>
            <person name="Shi R."/>
            <person name="Duckworth R."/>
            <person name="Johnson A."/>
            <person name="Loviza R."/>
            <person name="Walstead R."/>
            <person name="Shah Z."/>
            <person name="Kiflezghi M."/>
            <person name="Wade K."/>
            <person name="Ball S.L."/>
            <person name="Bradley K.W."/>
            <person name="Asai D.J."/>
            <person name="Bowman C.A."/>
            <person name="Russell D.A."/>
            <person name="Pope W.H."/>
            <person name="Jacobs-Sera D."/>
            <person name="Hendrix R.W."/>
            <person name="Hatfull G.F."/>
        </authorList>
    </citation>
    <scope>NUCLEOTIDE SEQUENCE</scope>
</reference>
<organism evidence="2">
    <name type="scientific">metagenome</name>
    <dbReference type="NCBI Taxonomy" id="256318"/>
    <lineage>
        <taxon>unclassified sequences</taxon>
        <taxon>metagenomes</taxon>
    </lineage>
</organism>
<evidence type="ECO:0000313" key="2">
    <source>
        <dbReference type="EMBL" id="CUR56784.1"/>
    </source>
</evidence>
<accession>A0A2P2C475</accession>
<feature type="compositionally biased region" description="Basic residues" evidence="1">
    <location>
        <begin position="55"/>
        <end position="66"/>
    </location>
</feature>
<proteinExistence type="predicted"/>
<feature type="region of interest" description="Disordered" evidence="1">
    <location>
        <begin position="26"/>
        <end position="66"/>
    </location>
</feature>
<gene>
    <name evidence="2" type="ORF">NOCA1120192</name>
</gene>